<comment type="caution">
    <text evidence="1">The sequence shown here is derived from an EMBL/GenBank/DDBJ whole genome shotgun (WGS) entry which is preliminary data.</text>
</comment>
<name>A0ACC6P8S5_9BACL</name>
<evidence type="ECO:0000313" key="1">
    <source>
        <dbReference type="EMBL" id="MEJ8303321.1"/>
    </source>
</evidence>
<evidence type="ECO:0000313" key="2">
    <source>
        <dbReference type="Proteomes" id="UP001380953"/>
    </source>
</evidence>
<organism evidence="1 2">
    <name type="scientific">Saccharibacillus sacchari</name>
    <dbReference type="NCBI Taxonomy" id="456493"/>
    <lineage>
        <taxon>Bacteria</taxon>
        <taxon>Bacillati</taxon>
        <taxon>Bacillota</taxon>
        <taxon>Bacilli</taxon>
        <taxon>Bacillales</taxon>
        <taxon>Paenibacillaceae</taxon>
        <taxon>Saccharibacillus</taxon>
    </lineage>
</organism>
<sequence>MTLLVPQLPEPSGSYAVGFYDGTFACDGPEGSEEIAFRCFYPARHITDAPAPYYPDPQMVEMQLAMPLYQSFEPLLGAVAEMSTHSYANAPVAEQDAPFPVVVYSHGYMSFHLSNLIQHEELASRGYVVFALSHPGDAFCTILSDGSKVGINNGTIARATEDNVRYMQKIGKTDPGSLTLDEISGYLREAHTMRECVEAWARHTVAAFDEIERIADDPQSWLHQRLHTHGFGLFGHSLGGASSLHTALLDPRVLAAVNLDGWQYGAGLLDRHIPVPGLVISTSDSHLPGNFRTDDPNLTHAIIPGSTHWFFCDMAVVANEVLKAVEPTISIDGPVVSRLTTDLLNAFFDHHLRDDTTAPLETVASEYADEMQLKLPPLQSK</sequence>
<protein>
    <submittedName>
        <fullName evidence="1">Uncharacterized protein</fullName>
    </submittedName>
</protein>
<gene>
    <name evidence="1" type="ORF">WKI47_05245</name>
</gene>
<keyword evidence="2" id="KW-1185">Reference proteome</keyword>
<accession>A0ACC6P8S5</accession>
<reference evidence="1" key="1">
    <citation type="submission" date="2024-03" db="EMBL/GenBank/DDBJ databases">
        <title>Whole genome sequecning of epiphytes from Marcgravia umbellata leaves.</title>
        <authorList>
            <person name="Kumar G."/>
            <person name="Savka M.A."/>
        </authorList>
    </citation>
    <scope>NUCLEOTIDE SEQUENCE</scope>
    <source>
        <strain evidence="1">RIT_BL5</strain>
    </source>
</reference>
<dbReference type="EMBL" id="JBBKAR010000016">
    <property type="protein sequence ID" value="MEJ8303321.1"/>
    <property type="molecule type" value="Genomic_DNA"/>
</dbReference>
<proteinExistence type="predicted"/>
<dbReference type="Proteomes" id="UP001380953">
    <property type="component" value="Unassembled WGS sequence"/>
</dbReference>